<dbReference type="InterPro" id="IPR042078">
    <property type="entry name" value="Lys-tRNA-ligase_SC_fold"/>
</dbReference>
<proteinExistence type="inferred from homology"/>
<dbReference type="InterPro" id="IPR020751">
    <property type="entry name" value="aa-tRNA-synth_I_codon-bd_sub2"/>
</dbReference>
<dbReference type="NCBIfam" id="TIGR00467">
    <property type="entry name" value="lysS_arch"/>
    <property type="match status" value="1"/>
</dbReference>
<reference evidence="12 13" key="1">
    <citation type="journal article" date="2016" name="Nat. Commun.">
        <title>Thousands of microbial genomes shed light on interconnected biogeochemical processes in an aquifer system.</title>
        <authorList>
            <person name="Anantharaman K."/>
            <person name="Brown C.T."/>
            <person name="Hug L.A."/>
            <person name="Sharon I."/>
            <person name="Castelle C.J."/>
            <person name="Probst A.J."/>
            <person name="Thomas B.C."/>
            <person name="Singh A."/>
            <person name="Wilkins M.J."/>
            <person name="Karaoz U."/>
            <person name="Brodie E.L."/>
            <person name="Williams K.H."/>
            <person name="Hubbard S.S."/>
            <person name="Banfield J.F."/>
        </authorList>
    </citation>
    <scope>NUCLEOTIDE SEQUENCE [LARGE SCALE GENOMIC DNA]</scope>
</reference>
<dbReference type="EC" id="6.1.1.6" evidence="10"/>
<dbReference type="PANTHER" id="PTHR37940">
    <property type="entry name" value="LYSINE--TRNA LIGASE"/>
    <property type="match status" value="1"/>
</dbReference>
<dbReference type="SUPFAM" id="SSF48163">
    <property type="entry name" value="An anticodon-binding domain of class I aminoacyl-tRNA synthetases"/>
    <property type="match status" value="1"/>
</dbReference>
<protein>
    <recommendedName>
        <fullName evidence="10">Lysine--tRNA ligase</fullName>
        <ecNumber evidence="10">6.1.1.6</ecNumber>
    </recommendedName>
    <alternativeName>
        <fullName evidence="10">Lysyl-tRNA synthetase</fullName>
        <shortName evidence="10">LysRS</shortName>
    </alternativeName>
</protein>
<dbReference type="InterPro" id="IPR002904">
    <property type="entry name" value="Lys-tRNA-ligase"/>
</dbReference>
<dbReference type="Proteomes" id="UP000177382">
    <property type="component" value="Unassembled WGS sequence"/>
</dbReference>
<evidence type="ECO:0000256" key="7">
    <source>
        <dbReference type="ARBA" id="ARBA00022917"/>
    </source>
</evidence>
<keyword evidence="7 10" id="KW-0648">Protein biosynthesis</keyword>
<dbReference type="GO" id="GO:0006430">
    <property type="term" value="P:lysyl-tRNA aminoacylation"/>
    <property type="evidence" value="ECO:0007669"/>
    <property type="project" value="UniProtKB-UniRule"/>
</dbReference>
<evidence type="ECO:0000256" key="2">
    <source>
        <dbReference type="ARBA" id="ARBA00005594"/>
    </source>
</evidence>
<evidence type="ECO:0000256" key="1">
    <source>
        <dbReference type="ARBA" id="ARBA00004496"/>
    </source>
</evidence>
<evidence type="ECO:0000313" key="12">
    <source>
        <dbReference type="EMBL" id="OGM16023.1"/>
    </source>
</evidence>
<dbReference type="EMBL" id="MGFX01000001">
    <property type="protein sequence ID" value="OGM16023.1"/>
    <property type="molecule type" value="Genomic_DNA"/>
</dbReference>
<comment type="caution">
    <text evidence="10">Lacks conserved residue(s) required for the propagation of feature annotation.</text>
</comment>
<comment type="caution">
    <text evidence="12">The sequence shown here is derived from an EMBL/GenBank/DDBJ whole genome shotgun (WGS) entry which is preliminary data.</text>
</comment>
<keyword evidence="8 10" id="KW-0030">Aminoacyl-tRNA synthetase</keyword>
<dbReference type="GO" id="GO:0005524">
    <property type="term" value="F:ATP binding"/>
    <property type="evidence" value="ECO:0007669"/>
    <property type="project" value="UniProtKB-UniRule"/>
</dbReference>
<comment type="catalytic activity">
    <reaction evidence="9 10">
        <text>tRNA(Lys) + L-lysine + ATP = L-lysyl-tRNA(Lys) + AMP + diphosphate</text>
        <dbReference type="Rhea" id="RHEA:20792"/>
        <dbReference type="Rhea" id="RHEA-COMP:9696"/>
        <dbReference type="Rhea" id="RHEA-COMP:9697"/>
        <dbReference type="ChEBI" id="CHEBI:30616"/>
        <dbReference type="ChEBI" id="CHEBI:32551"/>
        <dbReference type="ChEBI" id="CHEBI:33019"/>
        <dbReference type="ChEBI" id="CHEBI:78442"/>
        <dbReference type="ChEBI" id="CHEBI:78529"/>
        <dbReference type="ChEBI" id="CHEBI:456215"/>
        <dbReference type="EC" id="6.1.1.6"/>
    </reaction>
</comment>
<accession>A0A1F7XM08</accession>
<keyword evidence="6 10" id="KW-0067">ATP-binding</keyword>
<evidence type="ECO:0000256" key="8">
    <source>
        <dbReference type="ARBA" id="ARBA00023146"/>
    </source>
</evidence>
<evidence type="ECO:0000256" key="10">
    <source>
        <dbReference type="HAMAP-Rule" id="MF_00177"/>
    </source>
</evidence>
<dbReference type="Gene3D" id="1.10.10.350">
    <property type="match status" value="1"/>
</dbReference>
<dbReference type="GO" id="GO:0000049">
    <property type="term" value="F:tRNA binding"/>
    <property type="evidence" value="ECO:0007669"/>
    <property type="project" value="InterPro"/>
</dbReference>
<name>A0A1F7XM08_9BACT</name>
<dbReference type="PANTHER" id="PTHR37940:SF1">
    <property type="entry name" value="LYSINE--TRNA LIGASE"/>
    <property type="match status" value="1"/>
</dbReference>
<dbReference type="InterPro" id="IPR008925">
    <property type="entry name" value="aa_tRNA-synth_I_cd-bd_sf"/>
</dbReference>
<sequence>MYWADKIAKEIISSKKFKPYWVDDMKTPSGFAHVGSLRGPIIHSLIFRALKDAGVEVKFTFVINDFDHADELPPEFKDELKNYMGFPLRKIPSPSKGYDSLGMLLADDFNKVMSELGVEAEILSSWDMYHQGKFDGVIKEALDAGEKIQDLYQKISGSRKKEAGWLPFQVICEECGRLGTTRVYDWDREKVSYKCEPSLVTWSEGCGNEGKISPFGGTGKLPWKVDWAAHWKVIGVTVEAAGKDHASAGGSYDIALTLCDEVFNWPKPFNFGYEFFLIGGRKMSSSKGLGLKAHDLINVLPAELGRFLFARSDYREQINFDPVGTMAIPDLFDEYDRCWLAYIEGTNENLARVFELSLIKGVPDEKPIFLPRFRDVANYLEQPNVDLVKKFEELKGSELTPVELKLLNQREKYAKIWIKKYAPQELKYEMLDELPRGLKLGDKEKEFLEKVVDLVEEKKDAEDLQQAIYNLTKEIKLDTKEAFTALYQVLIGKDHGPKAAWFLLSLPKKKVIQRLNEAVGVKS</sequence>
<dbReference type="Gene3D" id="6.10.20.10">
    <property type="entry name" value="Lysine tRNA ligase, stem contact fold domain"/>
    <property type="match status" value="1"/>
</dbReference>
<dbReference type="AlphaFoldDB" id="A0A1F7XM08"/>
<dbReference type="SUPFAM" id="SSF52374">
    <property type="entry name" value="Nucleotidylyl transferase"/>
    <property type="match status" value="1"/>
</dbReference>
<dbReference type="GO" id="GO:0004824">
    <property type="term" value="F:lysine-tRNA ligase activity"/>
    <property type="evidence" value="ECO:0007669"/>
    <property type="project" value="UniProtKB-UniRule"/>
</dbReference>
<feature type="short sequence motif" description="'KMSKS' region" evidence="10">
    <location>
        <begin position="282"/>
        <end position="286"/>
    </location>
</feature>
<organism evidence="12 13">
    <name type="scientific">Candidatus Woesebacteria bacterium RBG_16_42_24</name>
    <dbReference type="NCBI Taxonomy" id="1802485"/>
    <lineage>
        <taxon>Bacteria</taxon>
        <taxon>Candidatus Woeseibacteriota</taxon>
    </lineage>
</organism>
<keyword evidence="4 10" id="KW-0436">Ligase</keyword>
<evidence type="ECO:0000256" key="6">
    <source>
        <dbReference type="ARBA" id="ARBA00022840"/>
    </source>
</evidence>
<dbReference type="HAMAP" id="MF_00177">
    <property type="entry name" value="Lys_tRNA_synth_class1"/>
    <property type="match status" value="1"/>
</dbReference>
<dbReference type="STRING" id="1802485.A2V97_04645"/>
<evidence type="ECO:0000256" key="4">
    <source>
        <dbReference type="ARBA" id="ARBA00022598"/>
    </source>
</evidence>
<comment type="similarity">
    <text evidence="2 10">Belongs to the class-I aminoacyl-tRNA synthetase family.</text>
</comment>
<dbReference type="Gene3D" id="1.10.10.770">
    <property type="match status" value="1"/>
</dbReference>
<comment type="subcellular location">
    <subcellularLocation>
        <location evidence="1 10">Cytoplasm</location>
    </subcellularLocation>
</comment>
<feature type="domain" description="Aminoacyl-tRNA synthetase class I anticodon-binding" evidence="11">
    <location>
        <begin position="442"/>
        <end position="518"/>
    </location>
</feature>
<dbReference type="Pfam" id="PF19269">
    <property type="entry name" value="Anticodon_2"/>
    <property type="match status" value="1"/>
</dbReference>
<keyword evidence="3 10" id="KW-0963">Cytoplasm</keyword>
<evidence type="ECO:0000259" key="11">
    <source>
        <dbReference type="Pfam" id="PF19269"/>
    </source>
</evidence>
<dbReference type="Pfam" id="PF01921">
    <property type="entry name" value="tRNA-synt_1f"/>
    <property type="match status" value="1"/>
</dbReference>
<keyword evidence="5 10" id="KW-0547">Nucleotide-binding</keyword>
<gene>
    <name evidence="10" type="primary">lysS</name>
    <name evidence="12" type="ORF">A2V97_04645</name>
</gene>
<evidence type="ECO:0000256" key="3">
    <source>
        <dbReference type="ARBA" id="ARBA00022490"/>
    </source>
</evidence>
<evidence type="ECO:0000313" key="13">
    <source>
        <dbReference type="Proteomes" id="UP000177382"/>
    </source>
</evidence>
<evidence type="ECO:0000256" key="5">
    <source>
        <dbReference type="ARBA" id="ARBA00022741"/>
    </source>
</evidence>
<evidence type="ECO:0000256" key="9">
    <source>
        <dbReference type="ARBA" id="ARBA00048573"/>
    </source>
</evidence>
<dbReference type="InterPro" id="IPR045462">
    <property type="entry name" value="aa-tRNA-synth_I_cd-bd"/>
</dbReference>
<dbReference type="Gene3D" id="3.40.50.620">
    <property type="entry name" value="HUPs"/>
    <property type="match status" value="2"/>
</dbReference>
<dbReference type="InterPro" id="IPR014729">
    <property type="entry name" value="Rossmann-like_a/b/a_fold"/>
</dbReference>
<dbReference type="GO" id="GO:0005737">
    <property type="term" value="C:cytoplasm"/>
    <property type="evidence" value="ECO:0007669"/>
    <property type="project" value="UniProtKB-SubCell"/>
</dbReference>